<sequence>MNTIKKSPLRVGARKGEQERLIYSEECYHIHPRHGYYSTPWTFMQV</sequence>
<accession>A0A8S5SPL3</accession>
<organism evidence="1">
    <name type="scientific">Phage sp. ctPjm15</name>
    <dbReference type="NCBI Taxonomy" id="2828006"/>
    <lineage>
        <taxon>Viruses</taxon>
    </lineage>
</organism>
<dbReference type="EMBL" id="BK032645">
    <property type="protein sequence ID" value="DAF52997.1"/>
    <property type="molecule type" value="Genomic_DNA"/>
</dbReference>
<proteinExistence type="predicted"/>
<evidence type="ECO:0000313" key="1">
    <source>
        <dbReference type="EMBL" id="DAF52997.1"/>
    </source>
</evidence>
<protein>
    <submittedName>
        <fullName evidence="1">Uncharacterized protein</fullName>
    </submittedName>
</protein>
<name>A0A8S5SPL3_9VIRU</name>
<reference evidence="1" key="1">
    <citation type="journal article" date="2021" name="Proc. Natl. Acad. Sci. U.S.A.">
        <title>A Catalog of Tens of Thousands of Viruses from Human Metagenomes Reveals Hidden Associations with Chronic Diseases.</title>
        <authorList>
            <person name="Tisza M.J."/>
            <person name="Buck C.B."/>
        </authorList>
    </citation>
    <scope>NUCLEOTIDE SEQUENCE</scope>
    <source>
        <strain evidence="1">CtPjm15</strain>
    </source>
</reference>